<reference evidence="1 2" key="1">
    <citation type="submission" date="2018-06" db="EMBL/GenBank/DDBJ databases">
        <title>Complete Genomes of Monosporascus.</title>
        <authorList>
            <person name="Robinson A.J."/>
            <person name="Natvig D.O."/>
        </authorList>
    </citation>
    <scope>NUCLEOTIDE SEQUENCE [LARGE SCALE GENOMIC DNA]</scope>
    <source>
        <strain evidence="1 2">CBS 609.92</strain>
    </source>
</reference>
<dbReference type="EMBL" id="QJNS01000085">
    <property type="protein sequence ID" value="RYO88559.1"/>
    <property type="molecule type" value="Genomic_DNA"/>
</dbReference>
<comment type="caution">
    <text evidence="1">The sequence shown here is derived from an EMBL/GenBank/DDBJ whole genome shotgun (WGS) entry which is preliminary data.</text>
</comment>
<keyword evidence="2" id="KW-1185">Reference proteome</keyword>
<accession>A0ABY0HE24</accession>
<organism evidence="1 2">
    <name type="scientific">Monosporascus cannonballus</name>
    <dbReference type="NCBI Taxonomy" id="155416"/>
    <lineage>
        <taxon>Eukaryota</taxon>
        <taxon>Fungi</taxon>
        <taxon>Dikarya</taxon>
        <taxon>Ascomycota</taxon>
        <taxon>Pezizomycotina</taxon>
        <taxon>Sordariomycetes</taxon>
        <taxon>Xylariomycetidae</taxon>
        <taxon>Xylariales</taxon>
        <taxon>Xylariales incertae sedis</taxon>
        <taxon>Monosporascus</taxon>
    </lineage>
</organism>
<gene>
    <name evidence="1" type="ORF">DL762_003681</name>
</gene>
<name>A0ABY0HE24_9PEZI</name>
<protein>
    <submittedName>
        <fullName evidence="1">Uncharacterized protein</fullName>
    </submittedName>
</protein>
<evidence type="ECO:0000313" key="2">
    <source>
        <dbReference type="Proteomes" id="UP000294003"/>
    </source>
</evidence>
<sequence>MLVIADPTGRSRSQVITQPMPPSIHPLMQKLCRMTLLSVMTMTLYRSQSSQKIPHLRPMLINIALLQTCRRVYLEAHALPLLQKEHVLYLYRGPDAGLTWSHDARVRHYFARKLGNPSSVPGCNQSDLVRSVRLFTQLFWLEDRRRFWTIVNDKPWFRPIETLRITLRRSDWWHWESNHPPIINPFKGRVNMAEMKADMLVEGGNPPFKPEACGSVSGREDELVWYPLQLESSLHDLWSESI</sequence>
<proteinExistence type="predicted"/>
<evidence type="ECO:0000313" key="1">
    <source>
        <dbReference type="EMBL" id="RYO88559.1"/>
    </source>
</evidence>
<dbReference type="Proteomes" id="UP000294003">
    <property type="component" value="Unassembled WGS sequence"/>
</dbReference>